<dbReference type="EMBL" id="FORH01000002">
    <property type="protein sequence ID" value="SFJ16801.1"/>
    <property type="molecule type" value="Genomic_DNA"/>
</dbReference>
<dbReference type="Proteomes" id="UP000199630">
    <property type="component" value="Unassembled WGS sequence"/>
</dbReference>
<feature type="region of interest" description="Disordered" evidence="1">
    <location>
        <begin position="1"/>
        <end position="20"/>
    </location>
</feature>
<name>A0A1I3P5X5_9RHOB</name>
<dbReference type="AlphaFoldDB" id="A0A1I3P5X5"/>
<reference evidence="3" key="1">
    <citation type="submission" date="2016-10" db="EMBL/GenBank/DDBJ databases">
        <authorList>
            <person name="Varghese N."/>
            <person name="Submissions S."/>
        </authorList>
    </citation>
    <scope>NUCLEOTIDE SEQUENCE [LARGE SCALE GENOMIC DNA]</scope>
    <source>
        <strain evidence="3">DSM 26471</strain>
    </source>
</reference>
<dbReference type="STRING" id="588602.SAMN04487991_1571"/>
<evidence type="ECO:0008006" key="4">
    <source>
        <dbReference type="Google" id="ProtNLM"/>
    </source>
</evidence>
<sequence length="93" mass="10416">MSHYEYKAIPAPHDGEATYSAQTPEARLAEALTVRLNAMAADGWTYLRSDAFHLHGAKGKQDVLIFRRETDYGIFHGDRPDYGKFDPEEATGT</sequence>
<keyword evidence="3" id="KW-1185">Reference proteome</keyword>
<accession>A0A1I3P5X5</accession>
<proteinExistence type="predicted"/>
<evidence type="ECO:0000313" key="3">
    <source>
        <dbReference type="Proteomes" id="UP000199630"/>
    </source>
</evidence>
<protein>
    <recommendedName>
        <fullName evidence="4">DUF4177 domain-containing protein</fullName>
    </recommendedName>
</protein>
<evidence type="ECO:0000256" key="1">
    <source>
        <dbReference type="SAM" id="MobiDB-lite"/>
    </source>
</evidence>
<dbReference type="RefSeq" id="WP_090059724.1">
    <property type="nucleotide sequence ID" value="NZ_FORH01000002.1"/>
</dbReference>
<dbReference type="OrthoDB" id="7658888at2"/>
<organism evidence="2 3">
    <name type="scientific">Celeribacter neptunius</name>
    <dbReference type="NCBI Taxonomy" id="588602"/>
    <lineage>
        <taxon>Bacteria</taxon>
        <taxon>Pseudomonadati</taxon>
        <taxon>Pseudomonadota</taxon>
        <taxon>Alphaproteobacteria</taxon>
        <taxon>Rhodobacterales</taxon>
        <taxon>Roseobacteraceae</taxon>
        <taxon>Celeribacter</taxon>
    </lineage>
</organism>
<evidence type="ECO:0000313" key="2">
    <source>
        <dbReference type="EMBL" id="SFJ16801.1"/>
    </source>
</evidence>
<gene>
    <name evidence="2" type="ORF">SAMN04487991_1571</name>
</gene>